<dbReference type="SMART" id="SM00028">
    <property type="entry name" value="TPR"/>
    <property type="match status" value="2"/>
</dbReference>
<gene>
    <name evidence="9" type="ORF">DI536_31990</name>
</gene>
<dbReference type="InterPro" id="IPR001623">
    <property type="entry name" value="DnaJ_domain"/>
</dbReference>
<proteinExistence type="predicted"/>
<dbReference type="InterPro" id="IPR051727">
    <property type="entry name" value="DnaJ_C3_Co-chaperones"/>
</dbReference>
<comment type="caution">
    <text evidence="9">The sequence shown here is derived from an EMBL/GenBank/DDBJ whole genome shotgun (WGS) entry which is preliminary data.</text>
</comment>
<dbReference type="SMART" id="SM00271">
    <property type="entry name" value="DnaJ"/>
    <property type="match status" value="1"/>
</dbReference>
<evidence type="ECO:0000256" key="3">
    <source>
        <dbReference type="ARBA" id="ARBA00022737"/>
    </source>
</evidence>
<feature type="region of interest" description="Disordered" evidence="7">
    <location>
        <begin position="156"/>
        <end position="190"/>
    </location>
</feature>
<dbReference type="InterPro" id="IPR013105">
    <property type="entry name" value="TPR_2"/>
</dbReference>
<keyword evidence="5" id="KW-0256">Endoplasmic reticulum</keyword>
<dbReference type="Pfam" id="PF00226">
    <property type="entry name" value="DnaJ"/>
    <property type="match status" value="1"/>
</dbReference>
<sequence length="434" mass="46914">MNAALRQATYVGPAPTSRPREEKTDPHIVAPPAQPEAPRKQPLVLGGKTESQEADLWSAAQPASTSAPAPGGVESFEEALRRVDSSLEALVGSSPAAAEEPMIEPIIEAEVLVPGPTPPPVNVAARIDAASDSTTADSAEQARLRRQRLLKRAMENLSSMPTSSGSGINSSGSGINPPPPSSPSSTANTIPVPSAAEQQLAAQIEARFAQLAKKDPFLVLGLQPTANRDQVKAAFLSLAKTFHPDRLPPSLPHLAQKMSAVFESIRESYETLYDDQKRAAFTTAQQNKQASRLDPAQAQQASDLFKMAEVFFKKRDYRQAESHYARSHAIDKGATSLAAQGWAIYMDPARRSEAQAARALMQKALGIDANNDRAHYQLGVIARVEGDMDRAERHFREAVRVNPKHLEANQELRLIEMRKKKAATEPKKGGGFFG</sequence>
<dbReference type="PANTHER" id="PTHR44140:SF2">
    <property type="entry name" value="LD25575P"/>
    <property type="match status" value="1"/>
</dbReference>
<feature type="repeat" description="TPR" evidence="6">
    <location>
        <begin position="372"/>
        <end position="405"/>
    </location>
</feature>
<dbReference type="Proteomes" id="UP000249061">
    <property type="component" value="Unassembled WGS sequence"/>
</dbReference>
<dbReference type="Pfam" id="PF07719">
    <property type="entry name" value="TPR_2"/>
    <property type="match status" value="1"/>
</dbReference>
<dbReference type="GO" id="GO:0034975">
    <property type="term" value="P:protein folding in endoplasmic reticulum"/>
    <property type="evidence" value="ECO:0007669"/>
    <property type="project" value="TreeGrafter"/>
</dbReference>
<comment type="subcellular location">
    <subcellularLocation>
        <location evidence="1">Endoplasmic reticulum</location>
    </subcellularLocation>
</comment>
<dbReference type="InterPro" id="IPR011990">
    <property type="entry name" value="TPR-like_helical_dom_sf"/>
</dbReference>
<feature type="compositionally biased region" description="Low complexity" evidence="7">
    <location>
        <begin position="58"/>
        <end position="70"/>
    </location>
</feature>
<evidence type="ECO:0000256" key="2">
    <source>
        <dbReference type="ARBA" id="ARBA00022729"/>
    </source>
</evidence>
<evidence type="ECO:0000256" key="1">
    <source>
        <dbReference type="ARBA" id="ARBA00004240"/>
    </source>
</evidence>
<name>A0A2W5SRK9_9BACT</name>
<reference evidence="9 10" key="1">
    <citation type="submission" date="2017-08" db="EMBL/GenBank/DDBJ databases">
        <title>Infants hospitalized years apart are colonized by the same room-sourced microbial strains.</title>
        <authorList>
            <person name="Brooks B."/>
            <person name="Olm M.R."/>
            <person name="Firek B.A."/>
            <person name="Baker R."/>
            <person name="Thomas B.C."/>
            <person name="Morowitz M.J."/>
            <person name="Banfield J.F."/>
        </authorList>
    </citation>
    <scope>NUCLEOTIDE SEQUENCE [LARGE SCALE GENOMIC DNA]</scope>
    <source>
        <strain evidence="9">S2_003_000_R2_14</strain>
    </source>
</reference>
<dbReference type="SUPFAM" id="SSF46565">
    <property type="entry name" value="Chaperone J-domain"/>
    <property type="match status" value="1"/>
</dbReference>
<dbReference type="EMBL" id="QFQP01000044">
    <property type="protein sequence ID" value="PZR05542.1"/>
    <property type="molecule type" value="Genomic_DNA"/>
</dbReference>
<dbReference type="GO" id="GO:0051087">
    <property type="term" value="F:protein-folding chaperone binding"/>
    <property type="evidence" value="ECO:0007669"/>
    <property type="project" value="TreeGrafter"/>
</dbReference>
<feature type="compositionally biased region" description="Low complexity" evidence="7">
    <location>
        <begin position="158"/>
        <end position="175"/>
    </location>
</feature>
<dbReference type="InterPro" id="IPR019734">
    <property type="entry name" value="TPR_rpt"/>
</dbReference>
<dbReference type="PROSITE" id="PS50076">
    <property type="entry name" value="DNAJ_2"/>
    <property type="match status" value="1"/>
</dbReference>
<dbReference type="PROSITE" id="PS50005">
    <property type="entry name" value="TPR"/>
    <property type="match status" value="1"/>
</dbReference>
<dbReference type="Gene3D" id="1.10.287.110">
    <property type="entry name" value="DnaJ domain"/>
    <property type="match status" value="1"/>
</dbReference>
<evidence type="ECO:0000313" key="9">
    <source>
        <dbReference type="EMBL" id="PZR05542.1"/>
    </source>
</evidence>
<evidence type="ECO:0000256" key="7">
    <source>
        <dbReference type="SAM" id="MobiDB-lite"/>
    </source>
</evidence>
<dbReference type="GO" id="GO:0051787">
    <property type="term" value="F:misfolded protein binding"/>
    <property type="evidence" value="ECO:0007669"/>
    <property type="project" value="TreeGrafter"/>
</dbReference>
<dbReference type="SUPFAM" id="SSF48452">
    <property type="entry name" value="TPR-like"/>
    <property type="match status" value="1"/>
</dbReference>
<feature type="domain" description="J" evidence="8">
    <location>
        <begin position="215"/>
        <end position="285"/>
    </location>
</feature>
<evidence type="ECO:0000313" key="10">
    <source>
        <dbReference type="Proteomes" id="UP000249061"/>
    </source>
</evidence>
<organism evidence="9 10">
    <name type="scientific">Archangium gephyra</name>
    <dbReference type="NCBI Taxonomy" id="48"/>
    <lineage>
        <taxon>Bacteria</taxon>
        <taxon>Pseudomonadati</taxon>
        <taxon>Myxococcota</taxon>
        <taxon>Myxococcia</taxon>
        <taxon>Myxococcales</taxon>
        <taxon>Cystobacterineae</taxon>
        <taxon>Archangiaceae</taxon>
        <taxon>Archangium</taxon>
    </lineage>
</organism>
<dbReference type="InterPro" id="IPR018253">
    <property type="entry name" value="DnaJ_domain_CS"/>
</dbReference>
<keyword evidence="4 6" id="KW-0802">TPR repeat</keyword>
<keyword evidence="3" id="KW-0677">Repeat</keyword>
<dbReference type="PANTHER" id="PTHR44140">
    <property type="entry name" value="LD25575P"/>
    <property type="match status" value="1"/>
</dbReference>
<protein>
    <submittedName>
        <fullName evidence="9">Molecular chaperone DnaJ</fullName>
    </submittedName>
</protein>
<feature type="region of interest" description="Disordered" evidence="7">
    <location>
        <begin position="1"/>
        <end position="73"/>
    </location>
</feature>
<dbReference type="PRINTS" id="PR00625">
    <property type="entry name" value="JDOMAIN"/>
</dbReference>
<evidence type="ECO:0000256" key="5">
    <source>
        <dbReference type="ARBA" id="ARBA00022824"/>
    </source>
</evidence>
<evidence type="ECO:0000259" key="8">
    <source>
        <dbReference type="PROSITE" id="PS50076"/>
    </source>
</evidence>
<accession>A0A2W5SRK9</accession>
<dbReference type="AlphaFoldDB" id="A0A2W5SRK9"/>
<dbReference type="CDD" id="cd06257">
    <property type="entry name" value="DnaJ"/>
    <property type="match status" value="1"/>
</dbReference>
<dbReference type="Gene3D" id="1.25.40.10">
    <property type="entry name" value="Tetratricopeptide repeat domain"/>
    <property type="match status" value="1"/>
</dbReference>
<keyword evidence="2" id="KW-0732">Signal</keyword>
<evidence type="ECO:0000256" key="4">
    <source>
        <dbReference type="ARBA" id="ARBA00022803"/>
    </source>
</evidence>
<dbReference type="InterPro" id="IPR036869">
    <property type="entry name" value="J_dom_sf"/>
</dbReference>
<evidence type="ECO:0000256" key="6">
    <source>
        <dbReference type="PROSITE-ProRule" id="PRU00339"/>
    </source>
</evidence>
<dbReference type="PROSITE" id="PS00636">
    <property type="entry name" value="DNAJ_1"/>
    <property type="match status" value="1"/>
</dbReference>